<dbReference type="RefSeq" id="WP_034774492.1">
    <property type="nucleotide sequence ID" value="NZ_JPER01000001.1"/>
</dbReference>
<dbReference type="AlphaFoldDB" id="A0A094IW65"/>
<dbReference type="OrthoDB" id="7021410at2"/>
<dbReference type="Pfam" id="PF11157">
    <property type="entry name" value="DUF2937"/>
    <property type="match status" value="1"/>
</dbReference>
<keyword evidence="3" id="KW-1185">Reference proteome</keyword>
<proteinExistence type="predicted"/>
<gene>
    <name evidence="2" type="ORF">IDSA_04400</name>
</gene>
<evidence type="ECO:0000313" key="2">
    <source>
        <dbReference type="EMBL" id="KFZ31925.1"/>
    </source>
</evidence>
<keyword evidence="1" id="KW-0812">Transmembrane</keyword>
<reference evidence="2 3" key="1">
    <citation type="submission" date="2014-06" db="EMBL/GenBank/DDBJ databases">
        <title>The draft genome sequence of Idiomarina salinarum ISL-52.</title>
        <authorList>
            <person name="Du J."/>
            <person name="Shao Z."/>
        </authorList>
    </citation>
    <scope>NUCLEOTIDE SEQUENCE [LARGE SCALE GENOMIC DNA]</scope>
    <source>
        <strain evidence="2 3">ISL-52</strain>
    </source>
</reference>
<dbReference type="Proteomes" id="UP000054363">
    <property type="component" value="Unassembled WGS sequence"/>
</dbReference>
<comment type="caution">
    <text evidence="2">The sequence shown here is derived from an EMBL/GenBank/DDBJ whole genome shotgun (WGS) entry which is preliminary data.</text>
</comment>
<name>A0A094IW65_9GAMM</name>
<dbReference type="EMBL" id="JPER01000001">
    <property type="protein sequence ID" value="KFZ31925.1"/>
    <property type="molecule type" value="Genomic_DNA"/>
</dbReference>
<dbReference type="InterPro" id="IPR022584">
    <property type="entry name" value="DUF2937"/>
</dbReference>
<accession>A0A094IW65</accession>
<sequence>MLYRYFVLMIGASALLIGVQIPNFVTQYQQRLDAQLTEALVYYVQFEEIAEQYFDGDMQALIRKHETSTEDVFRAEARPLRELVERVARFRYQQAQLDTSYPEQIWFIATQADPELRASTWRMYSFNVPLTQQAVITGALFALLLVLLLDCCGGLLKACVHRLRRPKRQRR</sequence>
<organism evidence="2 3">
    <name type="scientific">Pseudidiomarina salinarum</name>
    <dbReference type="NCBI Taxonomy" id="435908"/>
    <lineage>
        <taxon>Bacteria</taxon>
        <taxon>Pseudomonadati</taxon>
        <taxon>Pseudomonadota</taxon>
        <taxon>Gammaproteobacteria</taxon>
        <taxon>Alteromonadales</taxon>
        <taxon>Idiomarinaceae</taxon>
        <taxon>Pseudidiomarina</taxon>
    </lineage>
</organism>
<evidence type="ECO:0000313" key="3">
    <source>
        <dbReference type="Proteomes" id="UP000054363"/>
    </source>
</evidence>
<keyword evidence="1" id="KW-0472">Membrane</keyword>
<keyword evidence="1" id="KW-1133">Transmembrane helix</keyword>
<protein>
    <recommendedName>
        <fullName evidence="4">DUF2937 domain-containing protein</fullName>
    </recommendedName>
</protein>
<feature type="transmembrane region" description="Helical" evidence="1">
    <location>
        <begin position="5"/>
        <end position="25"/>
    </location>
</feature>
<evidence type="ECO:0000256" key="1">
    <source>
        <dbReference type="SAM" id="Phobius"/>
    </source>
</evidence>
<dbReference type="eggNOG" id="ENOG5032YDB">
    <property type="taxonomic scope" value="Bacteria"/>
</dbReference>
<feature type="transmembrane region" description="Helical" evidence="1">
    <location>
        <begin position="134"/>
        <end position="160"/>
    </location>
</feature>
<dbReference type="STRING" id="435908.IDSA_04400"/>
<evidence type="ECO:0008006" key="4">
    <source>
        <dbReference type="Google" id="ProtNLM"/>
    </source>
</evidence>